<keyword evidence="1" id="KW-0732">Signal</keyword>
<comment type="caution">
    <text evidence="2">The sequence shown here is derived from an EMBL/GenBank/DDBJ whole genome shotgun (WGS) entry which is preliminary data.</text>
</comment>
<name>A0A4R1M267_9SPHI</name>
<dbReference type="RefSeq" id="WP_132222286.1">
    <property type="nucleotide sequence ID" value="NZ_SMGO01000001.1"/>
</dbReference>
<feature type="signal peptide" evidence="1">
    <location>
        <begin position="1"/>
        <end position="23"/>
    </location>
</feature>
<dbReference type="AlphaFoldDB" id="A0A4R1M267"/>
<keyword evidence="3" id="KW-1185">Reference proteome</keyword>
<reference evidence="2 3" key="1">
    <citation type="submission" date="2019-03" db="EMBL/GenBank/DDBJ databases">
        <title>Genomic Encyclopedia of Archaeal and Bacterial Type Strains, Phase II (KMG-II): from individual species to whole genera.</title>
        <authorList>
            <person name="Goeker M."/>
        </authorList>
    </citation>
    <scope>NUCLEOTIDE SEQUENCE [LARGE SCALE GENOMIC DNA]</scope>
    <source>
        <strain evidence="2 3">DSM 22554</strain>
    </source>
</reference>
<feature type="chain" id="PRO_5020234217" description="Outer membrane protein with beta-barrel domain" evidence="1">
    <location>
        <begin position="24"/>
        <end position="163"/>
    </location>
</feature>
<gene>
    <name evidence="2" type="ORF">C8N28_1111</name>
</gene>
<dbReference type="Proteomes" id="UP000294616">
    <property type="component" value="Unassembled WGS sequence"/>
</dbReference>
<accession>A0A4R1M267</accession>
<evidence type="ECO:0000313" key="3">
    <source>
        <dbReference type="Proteomes" id="UP000294616"/>
    </source>
</evidence>
<evidence type="ECO:0008006" key="4">
    <source>
        <dbReference type="Google" id="ProtNLM"/>
    </source>
</evidence>
<evidence type="ECO:0000256" key="1">
    <source>
        <dbReference type="SAM" id="SignalP"/>
    </source>
</evidence>
<proteinExistence type="predicted"/>
<sequence>MKKLFLLFLTIGVFGLSQQQAQAQELGTDYRNAIGGRFGIANGITFKHFIDNDRALDFIVNFRSKKDSYSTFRVIGLYEFHNPINNAPGLKWYYGAGGGVGVYTNKHTDNSEVALSFDGVLGLDYKFTGAPINVSLDWKPALEITPDTGFDAEGFGLSIRFAF</sequence>
<organism evidence="2 3">
    <name type="scientific">Albibacterium bauzanense</name>
    <dbReference type="NCBI Taxonomy" id="653929"/>
    <lineage>
        <taxon>Bacteria</taxon>
        <taxon>Pseudomonadati</taxon>
        <taxon>Bacteroidota</taxon>
        <taxon>Sphingobacteriia</taxon>
        <taxon>Sphingobacteriales</taxon>
        <taxon>Sphingobacteriaceae</taxon>
        <taxon>Albibacterium</taxon>
    </lineage>
</organism>
<protein>
    <recommendedName>
        <fullName evidence="4">Outer membrane protein with beta-barrel domain</fullName>
    </recommendedName>
</protein>
<evidence type="ECO:0000313" key="2">
    <source>
        <dbReference type="EMBL" id="TCK85795.1"/>
    </source>
</evidence>
<dbReference type="EMBL" id="SMGO01000001">
    <property type="protein sequence ID" value="TCK85795.1"/>
    <property type="molecule type" value="Genomic_DNA"/>
</dbReference>
<dbReference type="OrthoDB" id="978645at2"/>